<feature type="domain" description="H-type lectin" evidence="1">
    <location>
        <begin position="370"/>
        <end position="436"/>
    </location>
</feature>
<protein>
    <recommendedName>
        <fullName evidence="1">H-type lectin domain-containing protein</fullName>
    </recommendedName>
</protein>
<proteinExistence type="predicted"/>
<dbReference type="Gene3D" id="2.60.40.2080">
    <property type="match status" value="1"/>
</dbReference>
<dbReference type="InterPro" id="IPR019019">
    <property type="entry name" value="H-type_lectin_domain"/>
</dbReference>
<name>A0A317XH37_9BASI</name>
<keyword evidence="3" id="KW-1185">Reference proteome</keyword>
<sequence>MSSAIAPNSDVLVGTSLQAPPVVSGLQPPMFCISRNKKPDMHCPWPLTTRIRVKTVGAVPRNVRAALEDTLREWQDRYKTNTLYVDWVNEAESSHVRIAIGPGPSWCAVGTTAETIPASEPTAYLGLRGWQSRGHIWKKEQLYRAVRHMWGHIFGLDHACRKESFQYKSDLILTYCAEAGLSVDQSMAFQGTGVAAMVNSDSVMHYDRPAGLFIPPQGSSGNYGGTKIDADSLQQLKYLYPSYRDIACFTMAACDLDGFVVGQKVNNVIRSKYVAVSKTYNICGALSRIDMGLNGDFRLATFATDFQWGKGWRINQGSWSDTELFGANSVWMSFEEGDDRIQAGRLCTVDILKEQQRVQDPSITPGMKLSKRIVFSRPYRIAPKVIAVLNDFAYDKAQNPRMDVYANDIDEKGFTLHFDAEFDTKNYNTMATWVAHASDDPTVRSGRFDFGSGDQSPRTCTFEGAMDARPRYIWHGISGFDLPNHVPLRIQMDIKGWSNRSVDALGWTWERSSSFFKFKGAFVALM</sequence>
<evidence type="ECO:0000313" key="2">
    <source>
        <dbReference type="EMBL" id="PWY97401.1"/>
    </source>
</evidence>
<dbReference type="GO" id="GO:0008237">
    <property type="term" value="F:metallopeptidase activity"/>
    <property type="evidence" value="ECO:0007669"/>
    <property type="project" value="InterPro"/>
</dbReference>
<organism evidence="2 3">
    <name type="scientific">Testicularia cyperi</name>
    <dbReference type="NCBI Taxonomy" id="1882483"/>
    <lineage>
        <taxon>Eukaryota</taxon>
        <taxon>Fungi</taxon>
        <taxon>Dikarya</taxon>
        <taxon>Basidiomycota</taxon>
        <taxon>Ustilaginomycotina</taxon>
        <taxon>Ustilaginomycetes</taxon>
        <taxon>Ustilaginales</taxon>
        <taxon>Anthracoideaceae</taxon>
        <taxon>Testicularia</taxon>
    </lineage>
</organism>
<dbReference type="GO" id="GO:0030246">
    <property type="term" value="F:carbohydrate binding"/>
    <property type="evidence" value="ECO:0007669"/>
    <property type="project" value="InterPro"/>
</dbReference>
<dbReference type="SUPFAM" id="SSF141086">
    <property type="entry name" value="Agglutinin HPA-like"/>
    <property type="match status" value="1"/>
</dbReference>
<gene>
    <name evidence="2" type="ORF">BCV70DRAFT_67032</name>
</gene>
<dbReference type="AlphaFoldDB" id="A0A317XH37"/>
<dbReference type="InterPro" id="IPR024079">
    <property type="entry name" value="MetalloPept_cat_dom_sf"/>
</dbReference>
<dbReference type="InterPro" id="IPR037221">
    <property type="entry name" value="H-type_lectin_dom_sf"/>
</dbReference>
<dbReference type="Pfam" id="PF09458">
    <property type="entry name" value="H_lectin"/>
    <property type="match status" value="1"/>
</dbReference>
<dbReference type="InParanoid" id="A0A317XH37"/>
<dbReference type="Proteomes" id="UP000246740">
    <property type="component" value="Unassembled WGS sequence"/>
</dbReference>
<dbReference type="OrthoDB" id="5419324at2759"/>
<accession>A0A317XH37</accession>
<dbReference type="Gene3D" id="3.40.390.10">
    <property type="entry name" value="Collagenase (Catalytic Domain)"/>
    <property type="match status" value="1"/>
</dbReference>
<evidence type="ECO:0000259" key="1">
    <source>
        <dbReference type="Pfam" id="PF09458"/>
    </source>
</evidence>
<dbReference type="SUPFAM" id="SSF55486">
    <property type="entry name" value="Metalloproteases ('zincins'), catalytic domain"/>
    <property type="match status" value="1"/>
</dbReference>
<reference evidence="2 3" key="1">
    <citation type="journal article" date="2018" name="Mol. Biol. Evol.">
        <title>Broad Genomic Sampling Reveals a Smut Pathogenic Ancestry of the Fungal Clade Ustilaginomycotina.</title>
        <authorList>
            <person name="Kijpornyongpan T."/>
            <person name="Mondo S.J."/>
            <person name="Barry K."/>
            <person name="Sandor L."/>
            <person name="Lee J."/>
            <person name="Lipzen A."/>
            <person name="Pangilinan J."/>
            <person name="LaButti K."/>
            <person name="Hainaut M."/>
            <person name="Henrissat B."/>
            <person name="Grigoriev I.V."/>
            <person name="Spatafora J.W."/>
            <person name="Aime M.C."/>
        </authorList>
    </citation>
    <scope>NUCLEOTIDE SEQUENCE [LARGE SCALE GENOMIC DNA]</scope>
    <source>
        <strain evidence="2 3">MCA 3645</strain>
    </source>
</reference>
<dbReference type="GO" id="GO:0007155">
    <property type="term" value="P:cell adhesion"/>
    <property type="evidence" value="ECO:0007669"/>
    <property type="project" value="InterPro"/>
</dbReference>
<dbReference type="EMBL" id="KZ819209">
    <property type="protein sequence ID" value="PWY97401.1"/>
    <property type="molecule type" value="Genomic_DNA"/>
</dbReference>
<dbReference type="STRING" id="1882483.A0A317XH37"/>
<evidence type="ECO:0000313" key="3">
    <source>
        <dbReference type="Proteomes" id="UP000246740"/>
    </source>
</evidence>